<keyword evidence="2" id="KW-0472">Membrane</keyword>
<evidence type="ECO:0000256" key="2">
    <source>
        <dbReference type="SAM" id="Phobius"/>
    </source>
</evidence>
<dbReference type="Pfam" id="PF10334">
    <property type="entry name" value="BRE4"/>
    <property type="match status" value="1"/>
</dbReference>
<feature type="region of interest" description="Disordered" evidence="1">
    <location>
        <begin position="414"/>
        <end position="506"/>
    </location>
</feature>
<feature type="transmembrane region" description="Helical" evidence="2">
    <location>
        <begin position="854"/>
        <end position="881"/>
    </location>
</feature>
<gene>
    <name evidence="5" type="ORF">GALMADRAFT_228417</name>
</gene>
<keyword evidence="6" id="KW-1185">Reference proteome</keyword>
<feature type="transmembrane region" description="Helical" evidence="2">
    <location>
        <begin position="99"/>
        <end position="119"/>
    </location>
</feature>
<dbReference type="OrthoDB" id="2274698at2759"/>
<name>A0A067SR07_GALM3</name>
<evidence type="ECO:0000313" key="6">
    <source>
        <dbReference type="Proteomes" id="UP000027222"/>
    </source>
</evidence>
<dbReference type="HOGENOM" id="CLU_003918_2_0_1"/>
<evidence type="ECO:0000313" key="5">
    <source>
        <dbReference type="EMBL" id="KDR73331.1"/>
    </source>
</evidence>
<evidence type="ECO:0000256" key="1">
    <source>
        <dbReference type="SAM" id="MobiDB-lite"/>
    </source>
</evidence>
<feature type="compositionally biased region" description="Polar residues" evidence="1">
    <location>
        <begin position="417"/>
        <end position="427"/>
    </location>
</feature>
<dbReference type="InterPro" id="IPR018820">
    <property type="entry name" value="BRE4-related_DUF2421"/>
</dbReference>
<feature type="transmembrane region" description="Helical" evidence="2">
    <location>
        <begin position="1012"/>
        <end position="1030"/>
    </location>
</feature>
<feature type="compositionally biased region" description="Acidic residues" evidence="1">
    <location>
        <begin position="774"/>
        <end position="786"/>
    </location>
</feature>
<feature type="transmembrane region" description="Helical" evidence="2">
    <location>
        <begin position="257"/>
        <end position="283"/>
    </location>
</feature>
<feature type="compositionally biased region" description="Basic residues" evidence="1">
    <location>
        <begin position="489"/>
        <end position="501"/>
    </location>
</feature>
<evidence type="ECO:0008006" key="7">
    <source>
        <dbReference type="Google" id="ProtNLM"/>
    </source>
</evidence>
<feature type="compositionally biased region" description="Polar residues" evidence="1">
    <location>
        <begin position="436"/>
        <end position="476"/>
    </location>
</feature>
<dbReference type="EMBL" id="KL142386">
    <property type="protein sequence ID" value="KDR73331.1"/>
    <property type="molecule type" value="Genomic_DNA"/>
</dbReference>
<dbReference type="GO" id="GO:0016020">
    <property type="term" value="C:membrane"/>
    <property type="evidence" value="ECO:0007669"/>
    <property type="project" value="UniProtKB-SubCell"/>
</dbReference>
<feature type="region of interest" description="Disordered" evidence="1">
    <location>
        <begin position="1"/>
        <end position="46"/>
    </location>
</feature>
<feature type="transmembrane region" description="Helical" evidence="2">
    <location>
        <begin position="917"/>
        <end position="939"/>
    </location>
</feature>
<keyword evidence="2" id="KW-1133">Transmembrane helix</keyword>
<feature type="transmembrane region" description="Helical" evidence="2">
    <location>
        <begin position="151"/>
        <end position="174"/>
    </location>
</feature>
<organism evidence="5 6">
    <name type="scientific">Galerina marginata (strain CBS 339.88)</name>
    <dbReference type="NCBI Taxonomy" id="685588"/>
    <lineage>
        <taxon>Eukaryota</taxon>
        <taxon>Fungi</taxon>
        <taxon>Dikarya</taxon>
        <taxon>Basidiomycota</taxon>
        <taxon>Agaricomycotina</taxon>
        <taxon>Agaricomycetes</taxon>
        <taxon>Agaricomycetidae</taxon>
        <taxon>Agaricales</taxon>
        <taxon>Agaricineae</taxon>
        <taxon>Strophariaceae</taxon>
        <taxon>Galerina</taxon>
    </lineage>
</organism>
<dbReference type="STRING" id="685588.A0A067SR07"/>
<sequence length="1307" mass="144533">MSEISTQVPVFSRTDLDRSATSQESPILQGPEGNEVSIPPSGSSKTVKIAQPDAESLASSCSSSSTRRSTPKWLVPVIAYLAGHFAWVPQNLVWSKVKPVIRCALVTWVSTVLFLIPAVMRMMGQAGFLIIIAGFLSPPCDPFMAVAEREILILLLTSLAWAWCCLGIFLANLARTHHNPMVTFPQAISGQYIEAAPAVITAVFIFFGTSVILWFRAKQGPGPYLFACILACICIDICMTTSILFPFPYYLVGRSILIPLALHSALALVASVIIFPSTISALFTSRLAAALAPHLSIFEDHRKLLATSPSSPEFAPLYGTVIKGTKACESALVGLAAAARLLKSDLIYGRFSPDDFTTFQKMLRRLAGRADGLAVFFSLVNPAREKFPVTAGVTPLNTAPGTPNVILSRTTSRTTSMERNGVNSSGDIANGIPLTPVSTPRRSIHQPVQNKHSHSHAYSTTPSHMYLHSSPQSLTEQRGLDDENLHHNQYGHHHHHHHHGQGHPLHSSLLTLARARAKKPEQAVGTFESQRYLNLEATRLWDPNEEEFNERTGSLLNESCDALLEQCTLGIKTANEWLSTVRDARLPEFFATIGLLPSNPDETSPKHPRILKMLERLGEGQNKRREERRRREERMKEMKEVRSQIANTLEAFRNVGRHAVLEPYRTLFDESKSHPASPSEVAQELEASADQKLAADASSYFSKEKEGEQGREYVVPAHRYLFHCYIYQYNLTQIASIILEMLDQIIKLEEERLECRLWTPVQSFRWNSSAIPESGEDIDEGDDDPDVIQGINRERPSSSDSSSVHTEAGDPSMPSKTTGPAFPVDSATDLGLPRRRDPDALPPRNIFESFLRGLHYFLVGLGSGNAIFGMKAGLLTVILSIPSLLKSTAKFAYVNRFVWAIFMGQLTLGRFRGDTAFGLSARIVSTFFGAIMGMLMWYISCGSSRGNAYGLATVCAICYPFFFFARLYWPIAPMRNIILFVTSILVIGYSYQDIHLQLPGNIGFGWSVAWKRFVLVTCGVVAAFIVSLFPPSTTIRCYQRNLLATTSSEVGNIYCAILSFANTKHKPEIQEIISSLLAVRNKLAKATMLRTNVVYEFSLKGRWPADRYQKIVDLQIGLSFSLSHLMSVLEHLEPSWSRAFLKRTRFMDPGFQGDVLAVISMISFSLRTGSPLPQITPCPLIDRFMLKYHGLDVIHKDSEEDYGLPRTLSINTLRDEQYMMFSVGISTAFSFITRLDHLMLAVKEVVGEQYHIHGVGAVRYPMPPGYTGSLGANSLAPGGRGKLGGGGGVDMGSRTNTVHFDPAGHGV</sequence>
<dbReference type="Proteomes" id="UP000027222">
    <property type="component" value="Unassembled WGS sequence"/>
</dbReference>
<feature type="transmembrane region" description="Helical" evidence="2">
    <location>
        <begin position="195"/>
        <end position="217"/>
    </location>
</feature>
<dbReference type="PANTHER" id="PTHR37994">
    <property type="entry name" value="ARAE_2_N DOMAIN-CONTAINING PROTEIN-RELATED"/>
    <property type="match status" value="1"/>
</dbReference>
<feature type="transmembrane region" description="Helical" evidence="2">
    <location>
        <begin position="223"/>
        <end position="245"/>
    </location>
</feature>
<protein>
    <recommendedName>
        <fullName evidence="7">ER transporter 6TM N-terminal domain-containing protein</fullName>
    </recommendedName>
</protein>
<evidence type="ECO:0000259" key="4">
    <source>
        <dbReference type="Pfam" id="PF10337"/>
    </source>
</evidence>
<proteinExistence type="predicted"/>
<feature type="transmembrane region" description="Helical" evidence="2">
    <location>
        <begin position="974"/>
        <end position="991"/>
    </location>
</feature>
<keyword evidence="2" id="KW-0812">Transmembrane</keyword>
<feature type="transmembrane region" description="Helical" evidence="2">
    <location>
        <begin position="948"/>
        <end position="968"/>
    </location>
</feature>
<accession>A0A067SR07</accession>
<feature type="domain" description="DUF2421" evidence="3">
    <location>
        <begin position="1039"/>
        <end position="1250"/>
    </location>
</feature>
<feature type="transmembrane region" description="Helical" evidence="2">
    <location>
        <begin position="893"/>
        <end position="911"/>
    </location>
</feature>
<dbReference type="Pfam" id="PF10337">
    <property type="entry name" value="ArAE_2_N"/>
    <property type="match status" value="1"/>
</dbReference>
<feature type="domain" description="Putative ER transporter 6TM N-terminal" evidence="4">
    <location>
        <begin position="86"/>
        <end position="384"/>
    </location>
</feature>
<dbReference type="PANTHER" id="PTHR37994:SF1">
    <property type="entry name" value="ER TRANSPORTER 6TM N-TERMINAL DOMAIN-CONTAINING PROTEIN"/>
    <property type="match status" value="1"/>
</dbReference>
<reference evidence="6" key="1">
    <citation type="journal article" date="2014" name="Proc. Natl. Acad. Sci. U.S.A.">
        <title>Extensive sampling of basidiomycete genomes demonstrates inadequacy of the white-rot/brown-rot paradigm for wood decay fungi.</title>
        <authorList>
            <person name="Riley R."/>
            <person name="Salamov A.A."/>
            <person name="Brown D.W."/>
            <person name="Nagy L.G."/>
            <person name="Floudas D."/>
            <person name="Held B.W."/>
            <person name="Levasseur A."/>
            <person name="Lombard V."/>
            <person name="Morin E."/>
            <person name="Otillar R."/>
            <person name="Lindquist E.A."/>
            <person name="Sun H."/>
            <person name="LaButti K.M."/>
            <person name="Schmutz J."/>
            <person name="Jabbour D."/>
            <person name="Luo H."/>
            <person name="Baker S.E."/>
            <person name="Pisabarro A.G."/>
            <person name="Walton J.D."/>
            <person name="Blanchette R.A."/>
            <person name="Henrissat B."/>
            <person name="Martin F."/>
            <person name="Cullen D."/>
            <person name="Hibbett D.S."/>
            <person name="Grigoriev I.V."/>
        </authorList>
    </citation>
    <scope>NUCLEOTIDE SEQUENCE [LARGE SCALE GENOMIC DNA]</scope>
    <source>
        <strain evidence="6">CBS 339.88</strain>
    </source>
</reference>
<evidence type="ECO:0000259" key="3">
    <source>
        <dbReference type="Pfam" id="PF10334"/>
    </source>
</evidence>
<dbReference type="InterPro" id="IPR018823">
    <property type="entry name" value="ArAE_2_N"/>
</dbReference>
<feature type="region of interest" description="Disordered" evidence="1">
    <location>
        <begin position="769"/>
        <end position="837"/>
    </location>
</feature>